<sequence>MKDIDESILRAVHLATTRLQENTDKNNEVTINITNITEDSMEKIVEEVAKNLSGLK</sequence>
<protein>
    <submittedName>
        <fullName evidence="1">Uncharacterized protein</fullName>
    </submittedName>
</protein>
<organism evidence="1 2">
    <name type="scientific">Globicatella sulfidifaciens</name>
    <dbReference type="NCBI Taxonomy" id="136093"/>
    <lineage>
        <taxon>Bacteria</taxon>
        <taxon>Bacillati</taxon>
        <taxon>Bacillota</taxon>
        <taxon>Bacilli</taxon>
        <taxon>Lactobacillales</taxon>
        <taxon>Aerococcaceae</taxon>
        <taxon>Globicatella</taxon>
    </lineage>
</organism>
<dbReference type="AlphaFoldDB" id="A0A7X8H0J8"/>
<gene>
    <name evidence="1" type="ORF">GX355_08090</name>
</gene>
<dbReference type="EMBL" id="JAAYSM010000268">
    <property type="protein sequence ID" value="NLJ18808.1"/>
    <property type="molecule type" value="Genomic_DNA"/>
</dbReference>
<name>A0A7X8H0J8_9LACT</name>
<dbReference type="RefSeq" id="WP_276649116.1">
    <property type="nucleotide sequence ID" value="NZ_JAAYSM010000268.1"/>
</dbReference>
<dbReference type="Proteomes" id="UP000541058">
    <property type="component" value="Unassembled WGS sequence"/>
</dbReference>
<comment type="caution">
    <text evidence="1">The sequence shown here is derived from an EMBL/GenBank/DDBJ whole genome shotgun (WGS) entry which is preliminary data.</text>
</comment>
<accession>A0A7X8H0J8</accession>
<reference evidence="1 2" key="1">
    <citation type="journal article" date="2020" name="Biotechnol. Biofuels">
        <title>New insights from the biogas microbiome by comprehensive genome-resolved metagenomics of nearly 1600 species originating from multiple anaerobic digesters.</title>
        <authorList>
            <person name="Campanaro S."/>
            <person name="Treu L."/>
            <person name="Rodriguez-R L.M."/>
            <person name="Kovalovszki A."/>
            <person name="Ziels R.M."/>
            <person name="Maus I."/>
            <person name="Zhu X."/>
            <person name="Kougias P.G."/>
            <person name="Basile A."/>
            <person name="Luo G."/>
            <person name="Schluter A."/>
            <person name="Konstantinidis K.T."/>
            <person name="Angelidaki I."/>
        </authorList>
    </citation>
    <scope>NUCLEOTIDE SEQUENCE [LARGE SCALE GENOMIC DNA]</scope>
    <source>
        <strain evidence="1">AS23ysBPME_34</strain>
    </source>
</reference>
<evidence type="ECO:0000313" key="2">
    <source>
        <dbReference type="Proteomes" id="UP000541058"/>
    </source>
</evidence>
<proteinExistence type="predicted"/>
<evidence type="ECO:0000313" key="1">
    <source>
        <dbReference type="EMBL" id="NLJ18808.1"/>
    </source>
</evidence>